<reference evidence="2" key="1">
    <citation type="submission" date="2018-05" db="EMBL/GenBank/DDBJ databases">
        <authorList>
            <person name="Lanie J.A."/>
            <person name="Ng W.-L."/>
            <person name="Kazmierczak K.M."/>
            <person name="Andrzejewski T.M."/>
            <person name="Davidsen T.M."/>
            <person name="Wayne K.J."/>
            <person name="Tettelin H."/>
            <person name="Glass J.I."/>
            <person name="Rusch D."/>
            <person name="Podicherti R."/>
            <person name="Tsui H.-C.T."/>
            <person name="Winkler M.E."/>
        </authorList>
    </citation>
    <scope>NUCLEOTIDE SEQUENCE</scope>
</reference>
<gene>
    <name evidence="2" type="ORF">METZ01_LOCUS30570</name>
</gene>
<feature type="transmembrane region" description="Helical" evidence="1">
    <location>
        <begin position="240"/>
        <end position="264"/>
    </location>
</feature>
<feature type="transmembrane region" description="Helical" evidence="1">
    <location>
        <begin position="54"/>
        <end position="74"/>
    </location>
</feature>
<evidence type="ECO:0000313" key="2">
    <source>
        <dbReference type="EMBL" id="SUZ77716.1"/>
    </source>
</evidence>
<accession>A0A381QEJ6</accession>
<feature type="transmembrane region" description="Helical" evidence="1">
    <location>
        <begin position="86"/>
        <end position="106"/>
    </location>
</feature>
<dbReference type="AlphaFoldDB" id="A0A381QEJ6"/>
<keyword evidence="1" id="KW-0812">Transmembrane</keyword>
<name>A0A381QEJ6_9ZZZZ</name>
<dbReference type="PANTHER" id="PTHR43044">
    <property type="match status" value="1"/>
</dbReference>
<sequence>MSHIHVPSEIPIRYLARSKKWDTIFLGMFGVGLVGFFFFWSIEPDRAWQSYVSNWLFFTNIAMGAVLLTVVTWITKAKWNWSVRRVSLAFVAFLPVSLVMFVPMLLLGESYFPWIAEVAQDPILDPILAKKSAYLNPTFLLARNVIGVLVLFGMSLYFAYLALRPDMGLTEGHADADRGREFYRERLSRGWLGQEVEEVVSYRRMTRLAPAFVIVYAVVMSMLSYDWVMSLEPHWFSTMMGPWFFMGAFWSGIAATAITVTFLKREGDVLDKAMGRQQLHDLGKLTFAFSVFWAYLFFAQYLVIWYGKLPWEQIWIIHRAEEPWGKWSALLIVMCFVVPFAGLIGRKPKMTPWIFRSIAIVLLAGLWLEKHLMVAPSVRSADTPTLGVTELVVALMFLGIFLYTIRWFLSTFPLIQVWQPMVDPETFEVEMAASGMSYE</sequence>
<feature type="transmembrane region" description="Helical" evidence="1">
    <location>
        <begin position="327"/>
        <end position="344"/>
    </location>
</feature>
<keyword evidence="1" id="KW-0472">Membrane</keyword>
<organism evidence="2">
    <name type="scientific">marine metagenome</name>
    <dbReference type="NCBI Taxonomy" id="408172"/>
    <lineage>
        <taxon>unclassified sequences</taxon>
        <taxon>metagenomes</taxon>
        <taxon>ecological metagenomes</taxon>
    </lineage>
</organism>
<feature type="transmembrane region" description="Helical" evidence="1">
    <location>
        <begin position="285"/>
        <end position="307"/>
    </location>
</feature>
<evidence type="ECO:0000256" key="1">
    <source>
        <dbReference type="SAM" id="Phobius"/>
    </source>
</evidence>
<protein>
    <submittedName>
        <fullName evidence="2">Uncharacterized protein</fullName>
    </submittedName>
</protein>
<feature type="transmembrane region" description="Helical" evidence="1">
    <location>
        <begin position="208"/>
        <end position="228"/>
    </location>
</feature>
<dbReference type="EMBL" id="UINC01001327">
    <property type="protein sequence ID" value="SUZ77716.1"/>
    <property type="molecule type" value="Genomic_DNA"/>
</dbReference>
<proteinExistence type="predicted"/>
<feature type="transmembrane region" description="Helical" evidence="1">
    <location>
        <begin position="140"/>
        <end position="163"/>
    </location>
</feature>
<feature type="transmembrane region" description="Helical" evidence="1">
    <location>
        <begin position="21"/>
        <end position="42"/>
    </location>
</feature>
<dbReference type="PANTHER" id="PTHR43044:SF1">
    <property type="entry name" value="QUINOL:CYTOCHROME C OXIDOREDUCTASE QUINONE-BINDING SUBUNIT 2"/>
    <property type="match status" value="1"/>
</dbReference>
<keyword evidence="1" id="KW-1133">Transmembrane helix</keyword>
<feature type="transmembrane region" description="Helical" evidence="1">
    <location>
        <begin position="388"/>
        <end position="409"/>
    </location>
</feature>
<feature type="transmembrane region" description="Helical" evidence="1">
    <location>
        <begin position="351"/>
        <end position="368"/>
    </location>
</feature>